<dbReference type="SUPFAM" id="SSF51735">
    <property type="entry name" value="NAD(P)-binding Rossmann-fold domains"/>
    <property type="match status" value="1"/>
</dbReference>
<reference evidence="4" key="1">
    <citation type="submission" date="2021-02" db="EMBL/GenBank/DDBJ databases">
        <authorList>
            <person name="Nowell W R."/>
        </authorList>
    </citation>
    <scope>NUCLEOTIDE SEQUENCE</scope>
</reference>
<evidence type="ECO:0000313" key="6">
    <source>
        <dbReference type="EMBL" id="CAF4774356.1"/>
    </source>
</evidence>
<dbReference type="InterPro" id="IPR013120">
    <property type="entry name" value="FAR_NAD-bd"/>
</dbReference>
<gene>
    <name evidence="5" type="ORF">HFQ381_LOCUS24396</name>
    <name evidence="4" type="ORF">KIK155_LOCUS30239</name>
    <name evidence="3" type="ORF">LUA448_LOCUS15173</name>
    <name evidence="2" type="ORF">TIS948_LOCUS725</name>
    <name evidence="6" type="ORF">TOA249_LOCUS21778</name>
</gene>
<feature type="domain" description="Thioester reductase (TE)" evidence="1">
    <location>
        <begin position="7"/>
        <end position="209"/>
    </location>
</feature>
<dbReference type="EMBL" id="CAJNYV010005592">
    <property type="protein sequence ID" value="CAF3760508.1"/>
    <property type="molecule type" value="Genomic_DNA"/>
</dbReference>
<evidence type="ECO:0000313" key="5">
    <source>
        <dbReference type="EMBL" id="CAF4457872.1"/>
    </source>
</evidence>
<dbReference type="EMBL" id="CAJOBO010002565">
    <property type="protein sequence ID" value="CAF4457872.1"/>
    <property type="molecule type" value="Genomic_DNA"/>
</dbReference>
<evidence type="ECO:0000313" key="3">
    <source>
        <dbReference type="EMBL" id="CAF3374461.1"/>
    </source>
</evidence>
<dbReference type="Proteomes" id="UP000663838">
    <property type="component" value="Unassembled WGS sequence"/>
</dbReference>
<evidence type="ECO:0000313" key="4">
    <source>
        <dbReference type="EMBL" id="CAF3760508.1"/>
    </source>
</evidence>
<dbReference type="EMBL" id="CAJOBS010001915">
    <property type="protein sequence ID" value="CAF4774356.1"/>
    <property type="molecule type" value="Genomic_DNA"/>
</dbReference>
<evidence type="ECO:0000259" key="1">
    <source>
        <dbReference type="Pfam" id="PF07993"/>
    </source>
</evidence>
<sequence length="355" mass="40971">MKHSILLTGSTGYIGTHLVSKLLRQANVERILCPTRKESPELFWESFASSSKQYDLKLNVSDLKSKIEPIKIDLVANRNSLLKSLEPYNKTVTVVHNLACEANYGVPIDFFKPWMEITEQLTEFCMDSKYPKQLLSTGSYGHYLLDHKHAAEDYYWINGYFGYKKWLNTYLSKKFSQGLKGVLFEPAYVVGRFDPGQSYMFWRVARIFAALEYACQYKMLLTPIDMIMDNYMLALNSPDAVPNILSPFIPEPFDLPKLIQKLVPNLKLIDYEMFRKEVDEKLAKRSKYFGPNLVHCMEETLKTTKAVFHPLYDISKYNNIDAAAYFFSCGSLKEALQLGQKDKLGFQNNKQKQAN</sequence>
<dbReference type="EMBL" id="CAJNXB010000019">
    <property type="protein sequence ID" value="CAF2986187.1"/>
    <property type="molecule type" value="Genomic_DNA"/>
</dbReference>
<proteinExistence type="predicted"/>
<dbReference type="Gene3D" id="3.40.50.720">
    <property type="entry name" value="NAD(P)-binding Rossmann-like Domain"/>
    <property type="match status" value="1"/>
</dbReference>
<protein>
    <recommendedName>
        <fullName evidence="1">Thioester reductase (TE) domain-containing protein</fullName>
    </recommendedName>
</protein>
<dbReference type="EMBL" id="CAJNYD010001873">
    <property type="protein sequence ID" value="CAF3374461.1"/>
    <property type="molecule type" value="Genomic_DNA"/>
</dbReference>
<dbReference type="AlphaFoldDB" id="A0A818YV24"/>
<dbReference type="Pfam" id="PF07993">
    <property type="entry name" value="NAD_binding_4"/>
    <property type="match status" value="1"/>
</dbReference>
<dbReference type="Proteomes" id="UP000663851">
    <property type="component" value="Unassembled WGS sequence"/>
</dbReference>
<dbReference type="OrthoDB" id="429813at2759"/>
<name>A0A818YV24_9BILA</name>
<comment type="caution">
    <text evidence="4">The sequence shown here is derived from an EMBL/GenBank/DDBJ whole genome shotgun (WGS) entry which is preliminary data.</text>
</comment>
<accession>A0A818YV24</accession>
<dbReference type="Proteomes" id="UP000663825">
    <property type="component" value="Unassembled WGS sequence"/>
</dbReference>
<evidence type="ECO:0000313" key="2">
    <source>
        <dbReference type="EMBL" id="CAF2986187.1"/>
    </source>
</evidence>
<organism evidence="4 7">
    <name type="scientific">Rotaria socialis</name>
    <dbReference type="NCBI Taxonomy" id="392032"/>
    <lineage>
        <taxon>Eukaryota</taxon>
        <taxon>Metazoa</taxon>
        <taxon>Spiralia</taxon>
        <taxon>Gnathifera</taxon>
        <taxon>Rotifera</taxon>
        <taxon>Eurotatoria</taxon>
        <taxon>Bdelloidea</taxon>
        <taxon>Philodinida</taxon>
        <taxon>Philodinidae</taxon>
        <taxon>Rotaria</taxon>
    </lineage>
</organism>
<evidence type="ECO:0000313" key="7">
    <source>
        <dbReference type="Proteomes" id="UP000663865"/>
    </source>
</evidence>
<dbReference type="InterPro" id="IPR036291">
    <property type="entry name" value="NAD(P)-bd_dom_sf"/>
</dbReference>
<dbReference type="Proteomes" id="UP000663833">
    <property type="component" value="Unassembled WGS sequence"/>
</dbReference>
<dbReference type="Proteomes" id="UP000663865">
    <property type="component" value="Unassembled WGS sequence"/>
</dbReference>